<dbReference type="Pfam" id="PF00768">
    <property type="entry name" value="Peptidase_S11"/>
    <property type="match status" value="1"/>
</dbReference>
<geneLocation type="plasmid" evidence="12 13">
    <name>unnamed1</name>
</geneLocation>
<dbReference type="PROSITE" id="PS51257">
    <property type="entry name" value="PROKAR_LIPOPROTEIN"/>
    <property type="match status" value="1"/>
</dbReference>
<protein>
    <submittedName>
        <fullName evidence="12">D-alanyl-D-alanine carboxypeptidase</fullName>
    </submittedName>
</protein>
<keyword evidence="4" id="KW-0133">Cell shape</keyword>
<feature type="active site" description="Proton acceptor" evidence="7">
    <location>
        <position position="68"/>
    </location>
</feature>
<dbReference type="GO" id="GO:0071555">
    <property type="term" value="P:cell wall organization"/>
    <property type="evidence" value="ECO:0007669"/>
    <property type="project" value="UniProtKB-KW"/>
</dbReference>
<evidence type="ECO:0000313" key="13">
    <source>
        <dbReference type="Proteomes" id="UP000245629"/>
    </source>
</evidence>
<evidence type="ECO:0000256" key="8">
    <source>
        <dbReference type="PIRSR" id="PIRSR618044-2"/>
    </source>
</evidence>
<dbReference type="GO" id="GO:0009252">
    <property type="term" value="P:peptidoglycan biosynthetic process"/>
    <property type="evidence" value="ECO:0007669"/>
    <property type="project" value="UniProtKB-KW"/>
</dbReference>
<proteinExistence type="inferred from homology"/>
<dbReference type="GO" id="GO:0042834">
    <property type="term" value="F:peptidoglycan binding"/>
    <property type="evidence" value="ECO:0007669"/>
    <property type="project" value="InterPro"/>
</dbReference>
<dbReference type="InterPro" id="IPR036680">
    <property type="entry name" value="SPOR-like_sf"/>
</dbReference>
<dbReference type="KEGG" id="azz:DEW08_21910"/>
<dbReference type="PROSITE" id="PS51724">
    <property type="entry name" value="SPOR"/>
    <property type="match status" value="1"/>
</dbReference>
<dbReference type="Gene3D" id="3.30.70.1070">
    <property type="entry name" value="Sporulation related repeat"/>
    <property type="match status" value="1"/>
</dbReference>
<dbReference type="Pfam" id="PF05036">
    <property type="entry name" value="SPOR"/>
    <property type="match status" value="1"/>
</dbReference>
<dbReference type="InterPro" id="IPR007730">
    <property type="entry name" value="SPOR-like_dom"/>
</dbReference>
<dbReference type="InterPro" id="IPR018044">
    <property type="entry name" value="Peptidase_S11"/>
</dbReference>
<evidence type="ECO:0000256" key="1">
    <source>
        <dbReference type="ARBA" id="ARBA00007164"/>
    </source>
</evidence>
<dbReference type="SUPFAM" id="SSF110997">
    <property type="entry name" value="Sporulation related repeat"/>
    <property type="match status" value="1"/>
</dbReference>
<keyword evidence="5" id="KW-0573">Peptidoglycan synthesis</keyword>
<dbReference type="PRINTS" id="PR00725">
    <property type="entry name" value="DADACBPTASE1"/>
</dbReference>
<feature type="active site" evidence="7">
    <location>
        <position position="125"/>
    </location>
</feature>
<name>A0A2S2CWG1_9PROT</name>
<evidence type="ECO:0000256" key="4">
    <source>
        <dbReference type="ARBA" id="ARBA00022960"/>
    </source>
</evidence>
<dbReference type="GO" id="GO:0008360">
    <property type="term" value="P:regulation of cell shape"/>
    <property type="evidence" value="ECO:0007669"/>
    <property type="project" value="UniProtKB-KW"/>
</dbReference>
<keyword evidence="3" id="KW-0378">Hydrolase</keyword>
<sequence length="421" mass="43763">MLRVRSLAILVLVVAIACIPDSAALAKKGRRSASTRPLAAEILMDARSGAVISARNADTLTYPASLTKMMTLLLTFEALDQGRLRLDQRLPVSRHAAGMAPSKLGLGVGSTIRVEDAILALVTKSANDAAVVLAEAIGGSESAFAERMTRRAKALGMRRTVFRNASGLPNAAQRTTARDMAILAKALVDRPARHYAYFSRRSFDWQGHRVYGHNRLMARYPGMDGLKTGYIAASGFNLAASAVRDGRRLIAVVLGGQSAALRDARVAALLDSGFRSAPRAPAPRVPDALVASVGSSSHMDRAVADDSRNDDGRDDGGEDGEVMATTVSTAPAGAGPVGHAAGGRRGWSIQVGAFSTNAAARRTATAAADELGRLAAGSRPLVVSADGVHKAQVTGFGSGAAAAACEILKAKGQDCFTVRAP</sequence>
<dbReference type="OrthoDB" id="9795979at2"/>
<evidence type="ECO:0000256" key="2">
    <source>
        <dbReference type="ARBA" id="ARBA00022729"/>
    </source>
</evidence>
<comment type="similarity">
    <text evidence="1 9">Belongs to the peptidase S11 family.</text>
</comment>
<evidence type="ECO:0000256" key="10">
    <source>
        <dbReference type="SAM" id="MobiDB-lite"/>
    </source>
</evidence>
<feature type="domain" description="SPOR" evidence="11">
    <location>
        <begin position="341"/>
        <end position="421"/>
    </location>
</feature>
<keyword evidence="13" id="KW-1185">Reference proteome</keyword>
<evidence type="ECO:0000256" key="3">
    <source>
        <dbReference type="ARBA" id="ARBA00022801"/>
    </source>
</evidence>
<dbReference type="PANTHER" id="PTHR21581">
    <property type="entry name" value="D-ALANYL-D-ALANINE CARBOXYPEPTIDASE"/>
    <property type="match status" value="1"/>
</dbReference>
<dbReference type="InterPro" id="IPR001967">
    <property type="entry name" value="Peptidase_S11_N"/>
</dbReference>
<dbReference type="InterPro" id="IPR012338">
    <property type="entry name" value="Beta-lactam/transpept-like"/>
</dbReference>
<dbReference type="Proteomes" id="UP000245629">
    <property type="component" value="Plasmid unnamed1"/>
</dbReference>
<feature type="binding site" evidence="8">
    <location>
        <position position="227"/>
    </location>
    <ligand>
        <name>substrate</name>
    </ligand>
</feature>
<reference evidence="13" key="1">
    <citation type="submission" date="2018-05" db="EMBL/GenBank/DDBJ databases">
        <title>Azospirillum thermophila sp. nov., a novel isolated from hot spring.</title>
        <authorList>
            <person name="Zhao Z."/>
        </authorList>
    </citation>
    <scope>NUCLEOTIDE SEQUENCE [LARGE SCALE GENOMIC DNA]</scope>
    <source>
        <strain evidence="13">CFH 70021</strain>
        <plasmid evidence="13">unnamed1</plasmid>
    </source>
</reference>
<dbReference type="GO" id="GO:0009002">
    <property type="term" value="F:serine-type D-Ala-D-Ala carboxypeptidase activity"/>
    <property type="evidence" value="ECO:0007669"/>
    <property type="project" value="InterPro"/>
</dbReference>
<dbReference type="Gene3D" id="3.40.710.10">
    <property type="entry name" value="DD-peptidase/beta-lactamase superfamily"/>
    <property type="match status" value="1"/>
</dbReference>
<feature type="region of interest" description="Disordered" evidence="10">
    <location>
        <begin position="296"/>
        <end position="321"/>
    </location>
</feature>
<feature type="compositionally biased region" description="Basic and acidic residues" evidence="10">
    <location>
        <begin position="298"/>
        <end position="315"/>
    </location>
</feature>
<gene>
    <name evidence="12" type="ORF">DEW08_21910</name>
</gene>
<keyword evidence="12" id="KW-0645">Protease</keyword>
<organism evidence="12 13">
    <name type="scientific">Azospirillum thermophilum</name>
    <dbReference type="NCBI Taxonomy" id="2202148"/>
    <lineage>
        <taxon>Bacteria</taxon>
        <taxon>Pseudomonadati</taxon>
        <taxon>Pseudomonadota</taxon>
        <taxon>Alphaproteobacteria</taxon>
        <taxon>Rhodospirillales</taxon>
        <taxon>Azospirillaceae</taxon>
        <taxon>Azospirillum</taxon>
    </lineage>
</organism>
<evidence type="ECO:0000256" key="7">
    <source>
        <dbReference type="PIRSR" id="PIRSR618044-1"/>
    </source>
</evidence>
<evidence type="ECO:0000256" key="6">
    <source>
        <dbReference type="ARBA" id="ARBA00023316"/>
    </source>
</evidence>
<keyword evidence="12" id="KW-0614">Plasmid</keyword>
<keyword evidence="6" id="KW-0961">Cell wall biogenesis/degradation</keyword>
<dbReference type="AlphaFoldDB" id="A0A2S2CWG1"/>
<dbReference type="EMBL" id="CP029356">
    <property type="protein sequence ID" value="AWK88745.1"/>
    <property type="molecule type" value="Genomic_DNA"/>
</dbReference>
<evidence type="ECO:0000313" key="12">
    <source>
        <dbReference type="EMBL" id="AWK88745.1"/>
    </source>
</evidence>
<dbReference type="SUPFAM" id="SSF56601">
    <property type="entry name" value="beta-lactamase/transpeptidase-like"/>
    <property type="match status" value="1"/>
</dbReference>
<keyword evidence="12" id="KW-0121">Carboxypeptidase</keyword>
<dbReference type="GO" id="GO:0006508">
    <property type="term" value="P:proteolysis"/>
    <property type="evidence" value="ECO:0007669"/>
    <property type="project" value="InterPro"/>
</dbReference>
<dbReference type="PANTHER" id="PTHR21581:SF6">
    <property type="entry name" value="TRAFFICKING PROTEIN PARTICLE COMPLEX SUBUNIT 12"/>
    <property type="match status" value="1"/>
</dbReference>
<dbReference type="RefSeq" id="WP_109331349.1">
    <property type="nucleotide sequence ID" value="NZ_CP029356.1"/>
</dbReference>
<evidence type="ECO:0000256" key="5">
    <source>
        <dbReference type="ARBA" id="ARBA00022984"/>
    </source>
</evidence>
<evidence type="ECO:0000256" key="9">
    <source>
        <dbReference type="RuleBase" id="RU004016"/>
    </source>
</evidence>
<feature type="active site" description="Acyl-ester intermediate" evidence="7">
    <location>
        <position position="65"/>
    </location>
</feature>
<keyword evidence="2" id="KW-0732">Signal</keyword>
<evidence type="ECO:0000259" key="11">
    <source>
        <dbReference type="PROSITE" id="PS51724"/>
    </source>
</evidence>
<accession>A0A2S2CWG1</accession>